<dbReference type="EMBL" id="CAICTM010001565">
    <property type="protein sequence ID" value="CAB9524667.1"/>
    <property type="molecule type" value="Genomic_DNA"/>
</dbReference>
<name>A0A9N8HTD3_9STRA</name>
<dbReference type="CDD" id="cd00170">
    <property type="entry name" value="SEC14"/>
    <property type="match status" value="1"/>
</dbReference>
<proteinExistence type="predicted"/>
<dbReference type="InterPro" id="IPR036865">
    <property type="entry name" value="CRAL-TRIO_dom_sf"/>
</dbReference>
<dbReference type="PANTHER" id="PTHR23324">
    <property type="entry name" value="SEC14 RELATED PROTEIN"/>
    <property type="match status" value="1"/>
</dbReference>
<dbReference type="Pfam" id="PF00650">
    <property type="entry name" value="CRAL_TRIO"/>
    <property type="match status" value="1"/>
</dbReference>
<dbReference type="InterPro" id="IPR001251">
    <property type="entry name" value="CRAL-TRIO_dom"/>
</dbReference>
<feature type="chain" id="PRO_5040273514" evidence="2">
    <location>
        <begin position="22"/>
        <end position="349"/>
    </location>
</feature>
<feature type="compositionally biased region" description="Acidic residues" evidence="1">
    <location>
        <begin position="34"/>
        <end position="49"/>
    </location>
</feature>
<keyword evidence="5" id="KW-1185">Reference proteome</keyword>
<organism evidence="4 5">
    <name type="scientific">Seminavis robusta</name>
    <dbReference type="NCBI Taxonomy" id="568900"/>
    <lineage>
        <taxon>Eukaryota</taxon>
        <taxon>Sar</taxon>
        <taxon>Stramenopiles</taxon>
        <taxon>Ochrophyta</taxon>
        <taxon>Bacillariophyta</taxon>
        <taxon>Bacillariophyceae</taxon>
        <taxon>Bacillariophycidae</taxon>
        <taxon>Naviculales</taxon>
        <taxon>Naviculaceae</taxon>
        <taxon>Seminavis</taxon>
    </lineage>
</organism>
<accession>A0A9N8HTD3</accession>
<dbReference type="InterPro" id="IPR036273">
    <property type="entry name" value="CRAL/TRIO_N_dom_sf"/>
</dbReference>
<dbReference type="SUPFAM" id="SSF46938">
    <property type="entry name" value="CRAL/TRIO N-terminal domain"/>
    <property type="match status" value="1"/>
</dbReference>
<evidence type="ECO:0000313" key="5">
    <source>
        <dbReference type="Proteomes" id="UP001153069"/>
    </source>
</evidence>
<dbReference type="GO" id="GO:0005737">
    <property type="term" value="C:cytoplasm"/>
    <property type="evidence" value="ECO:0007669"/>
    <property type="project" value="TreeGrafter"/>
</dbReference>
<dbReference type="InterPro" id="IPR051064">
    <property type="entry name" value="SEC14/CRAL-TRIO_domain"/>
</dbReference>
<protein>
    <submittedName>
        <fullName evidence="4">SEC14-like protein 5</fullName>
    </submittedName>
</protein>
<dbReference type="PROSITE" id="PS50191">
    <property type="entry name" value="CRAL_TRIO"/>
    <property type="match status" value="1"/>
</dbReference>
<comment type="caution">
    <text evidence="4">The sequence shown here is derived from an EMBL/GenBank/DDBJ whole genome shotgun (WGS) entry which is preliminary data.</text>
</comment>
<evidence type="ECO:0000313" key="4">
    <source>
        <dbReference type="EMBL" id="CAB9524667.1"/>
    </source>
</evidence>
<gene>
    <name evidence="4" type="ORF">SEMRO_1567_G282940.1</name>
</gene>
<dbReference type="Proteomes" id="UP001153069">
    <property type="component" value="Unassembled WGS sequence"/>
</dbReference>
<feature type="signal peptide" evidence="2">
    <location>
        <begin position="1"/>
        <end position="21"/>
    </location>
</feature>
<dbReference type="AlphaFoldDB" id="A0A9N8HTD3"/>
<dbReference type="Gene3D" id="3.40.525.10">
    <property type="entry name" value="CRAL-TRIO lipid binding domain"/>
    <property type="match status" value="1"/>
</dbReference>
<keyword evidence="2" id="KW-0732">Signal</keyword>
<feature type="compositionally biased region" description="Polar residues" evidence="1">
    <location>
        <begin position="24"/>
        <end position="33"/>
    </location>
</feature>
<reference evidence="4" key="1">
    <citation type="submission" date="2020-06" db="EMBL/GenBank/DDBJ databases">
        <authorList>
            <consortium name="Plant Systems Biology data submission"/>
        </authorList>
    </citation>
    <scope>NUCLEOTIDE SEQUENCE</scope>
    <source>
        <strain evidence="4">D6</strain>
    </source>
</reference>
<dbReference type="SMART" id="SM00516">
    <property type="entry name" value="SEC14"/>
    <property type="match status" value="1"/>
</dbReference>
<feature type="region of interest" description="Disordered" evidence="1">
    <location>
        <begin position="24"/>
        <end position="54"/>
    </location>
</feature>
<sequence length="349" mass="40254">MMLKGLFLALLLVSFLHVGHCSSPITDTRTPDTGDTEDGPETAETESEESCGTVSSRWVEPNIMQVSKMWNFNATAQELLRNLGESLADVDHWKNDPYEVVRYLHKWDMDPSDAEKHFRGMVEWRLQNDVDTFMERYREPPAVFHYFPLFMLEGFDKEGDPILVYRMGSFDAWGLYQQVGADIFLDASIFIRELISKRGNGMPPEFDWQQQYYEPKTGGERMLQFTGIVDLHGLSTRQFHPVLFGLLKEAAHIAQAYYPGLAKRLLFIRAPKIFRMGWSVAKHFYSEESMRLVNMITEDNYLEAFEEYMDVEVLPHVINPVNGKGKQMPGYMEKIKMEGGIISGTMEDQ</sequence>
<dbReference type="SUPFAM" id="SSF52087">
    <property type="entry name" value="CRAL/TRIO domain"/>
    <property type="match status" value="1"/>
</dbReference>
<dbReference type="PANTHER" id="PTHR23324:SF83">
    <property type="entry name" value="SEC14-LIKE PROTEIN 2"/>
    <property type="match status" value="1"/>
</dbReference>
<dbReference type="OrthoDB" id="1434354at2759"/>
<evidence type="ECO:0000256" key="2">
    <source>
        <dbReference type="SAM" id="SignalP"/>
    </source>
</evidence>
<evidence type="ECO:0000256" key="1">
    <source>
        <dbReference type="SAM" id="MobiDB-lite"/>
    </source>
</evidence>
<evidence type="ECO:0000259" key="3">
    <source>
        <dbReference type="PROSITE" id="PS50191"/>
    </source>
</evidence>
<feature type="domain" description="CRAL-TRIO" evidence="3">
    <location>
        <begin position="139"/>
        <end position="315"/>
    </location>
</feature>